<dbReference type="EMBL" id="UINC01155346">
    <property type="protein sequence ID" value="SVD51142.1"/>
    <property type="molecule type" value="Genomic_DNA"/>
</dbReference>
<organism evidence="1">
    <name type="scientific">marine metagenome</name>
    <dbReference type="NCBI Taxonomy" id="408172"/>
    <lineage>
        <taxon>unclassified sequences</taxon>
        <taxon>metagenomes</taxon>
        <taxon>ecological metagenomes</taxon>
    </lineage>
</organism>
<dbReference type="SUPFAM" id="SSF53335">
    <property type="entry name" value="S-adenosyl-L-methionine-dependent methyltransferases"/>
    <property type="match status" value="1"/>
</dbReference>
<protein>
    <recommendedName>
        <fullName evidence="2">Class I SAM-dependent methyltransferase</fullName>
    </recommendedName>
</protein>
<gene>
    <name evidence="1" type="ORF">METZ01_LOCUS403996</name>
</gene>
<dbReference type="InterPro" id="IPR029063">
    <property type="entry name" value="SAM-dependent_MTases_sf"/>
</dbReference>
<dbReference type="Gene3D" id="3.40.50.150">
    <property type="entry name" value="Vaccinia Virus protein VP39"/>
    <property type="match status" value="1"/>
</dbReference>
<name>A0A382VX83_9ZZZZ</name>
<dbReference type="AlphaFoldDB" id="A0A382VX83"/>
<reference evidence="1" key="1">
    <citation type="submission" date="2018-05" db="EMBL/GenBank/DDBJ databases">
        <authorList>
            <person name="Lanie J.A."/>
            <person name="Ng W.-L."/>
            <person name="Kazmierczak K.M."/>
            <person name="Andrzejewski T.M."/>
            <person name="Davidsen T.M."/>
            <person name="Wayne K.J."/>
            <person name="Tettelin H."/>
            <person name="Glass J.I."/>
            <person name="Rusch D."/>
            <person name="Podicherti R."/>
            <person name="Tsui H.-C.T."/>
            <person name="Winkler M.E."/>
        </authorList>
    </citation>
    <scope>NUCLEOTIDE SEQUENCE</scope>
</reference>
<evidence type="ECO:0000313" key="1">
    <source>
        <dbReference type="EMBL" id="SVD51142.1"/>
    </source>
</evidence>
<proteinExistence type="predicted"/>
<sequence length="176" mass="20717">MNTPLLHKKAINYWETAIKNSEHYLEYGMGGSTIRASEICKGKITTIETNPKFYNKIKHLIDDKVNVYCMDWDCKRLGYPKQELGELDIRNYVYKPFNTNIKYDVVLVDGRFRMACLMAVFNNSESKIIMLDDSYRKAYKPFLEIYPPTKRLGNMAIWENNSKISSWNKELMMIQT</sequence>
<evidence type="ECO:0008006" key="2">
    <source>
        <dbReference type="Google" id="ProtNLM"/>
    </source>
</evidence>
<accession>A0A382VX83</accession>